<feature type="transmembrane region" description="Helical" evidence="1">
    <location>
        <begin position="60"/>
        <end position="77"/>
    </location>
</feature>
<reference evidence="2 3" key="1">
    <citation type="submission" date="2018-06" db="EMBL/GenBank/DDBJ databases">
        <title>Comparative genomics of downy mildews reveals potential adaptations to biotrophy.</title>
        <authorList>
            <person name="Fletcher K."/>
            <person name="Klosterman S.J."/>
            <person name="Derevnina L."/>
            <person name="Martin F."/>
            <person name="Koike S."/>
            <person name="Reyes Chin-Wo S."/>
            <person name="Mou B."/>
            <person name="Michelmore R."/>
        </authorList>
    </citation>
    <scope>NUCLEOTIDE SEQUENCE [LARGE SCALE GENOMIC DNA]</scope>
    <source>
        <strain evidence="2 3">R14</strain>
    </source>
</reference>
<feature type="transmembrane region" description="Helical" evidence="1">
    <location>
        <begin position="107"/>
        <end position="128"/>
    </location>
</feature>
<feature type="transmembrane region" description="Helical" evidence="1">
    <location>
        <begin position="148"/>
        <end position="169"/>
    </location>
</feature>
<dbReference type="AlphaFoldDB" id="A0A3M6V852"/>
<dbReference type="EMBL" id="QLLG01000454">
    <property type="protein sequence ID" value="RMX63075.1"/>
    <property type="molecule type" value="Genomic_DNA"/>
</dbReference>
<keyword evidence="1" id="KW-0472">Membrane</keyword>
<accession>A0A3M6V852</accession>
<sequence length="186" mass="20204">MSTILLIVPQVIVAICVTQNIVRDRNFYRFMTLFSSISTGIGWLSSIIPLTEIIQEGSEGAMVGLILSMYFLVSMFVETNATGLFKGTNFYNATDVISDNAEGRSDILKALLFIYGINALQLVGLFFLPRQKLDTQQLRSYGGYTKSASAAIVTFALLLFVYSVAVTGLTLNPSTSHLSIAGGGTY</sequence>
<evidence type="ECO:0000313" key="2">
    <source>
        <dbReference type="EMBL" id="RMX63075.1"/>
    </source>
</evidence>
<dbReference type="VEuPathDB" id="FungiDB:DD237_005501"/>
<keyword evidence="3" id="KW-1185">Reference proteome</keyword>
<comment type="caution">
    <text evidence="2">The sequence shown here is derived from an EMBL/GenBank/DDBJ whole genome shotgun (WGS) entry which is preliminary data.</text>
</comment>
<gene>
    <name evidence="2" type="ORF">DD238_006875</name>
</gene>
<keyword evidence="1" id="KW-0812">Transmembrane</keyword>
<protein>
    <submittedName>
        <fullName evidence="2">Uncharacterized protein</fullName>
    </submittedName>
</protein>
<evidence type="ECO:0000313" key="3">
    <source>
        <dbReference type="Proteomes" id="UP000282087"/>
    </source>
</evidence>
<proteinExistence type="predicted"/>
<name>A0A3M6V852_9STRA</name>
<evidence type="ECO:0000256" key="1">
    <source>
        <dbReference type="SAM" id="Phobius"/>
    </source>
</evidence>
<dbReference type="Proteomes" id="UP000282087">
    <property type="component" value="Unassembled WGS sequence"/>
</dbReference>
<keyword evidence="1" id="KW-1133">Transmembrane helix</keyword>
<organism evidence="2 3">
    <name type="scientific">Peronospora effusa</name>
    <dbReference type="NCBI Taxonomy" id="542832"/>
    <lineage>
        <taxon>Eukaryota</taxon>
        <taxon>Sar</taxon>
        <taxon>Stramenopiles</taxon>
        <taxon>Oomycota</taxon>
        <taxon>Peronosporomycetes</taxon>
        <taxon>Peronosporales</taxon>
        <taxon>Peronosporaceae</taxon>
        <taxon>Peronospora</taxon>
    </lineage>
</organism>